<dbReference type="NCBIfam" id="TIGR02473">
    <property type="entry name" value="flagell_FliJ"/>
    <property type="match status" value="1"/>
</dbReference>
<keyword evidence="4" id="KW-0813">Transport</keyword>
<keyword evidence="7" id="KW-1005">Bacterial flagellum biogenesis</keyword>
<keyword evidence="14" id="KW-1185">Reference proteome</keyword>
<dbReference type="GO" id="GO:0003774">
    <property type="term" value="F:cytoskeletal motor activity"/>
    <property type="evidence" value="ECO:0007669"/>
    <property type="project" value="InterPro"/>
</dbReference>
<name>A0A1H7MVZ2_9GAMM</name>
<evidence type="ECO:0000256" key="4">
    <source>
        <dbReference type="ARBA" id="ARBA00022448"/>
    </source>
</evidence>
<dbReference type="Proteomes" id="UP000199256">
    <property type="component" value="Unassembled WGS sequence"/>
</dbReference>
<evidence type="ECO:0000313" key="13">
    <source>
        <dbReference type="EMBL" id="SEL14958.1"/>
    </source>
</evidence>
<dbReference type="PANTHER" id="PTHR38786">
    <property type="entry name" value="FLAGELLAR FLIJ PROTEIN"/>
    <property type="match status" value="1"/>
</dbReference>
<dbReference type="InterPro" id="IPR018006">
    <property type="entry name" value="Flag_FliJ_proteobac"/>
</dbReference>
<evidence type="ECO:0000256" key="8">
    <source>
        <dbReference type="ARBA" id="ARBA00022927"/>
    </source>
</evidence>
<dbReference type="PIRSF" id="PIRSF019404">
    <property type="entry name" value="FliJ"/>
    <property type="match status" value="1"/>
</dbReference>
<dbReference type="Pfam" id="PF02050">
    <property type="entry name" value="FliJ"/>
    <property type="match status" value="1"/>
</dbReference>
<dbReference type="EMBL" id="FOAA01000010">
    <property type="protein sequence ID" value="SEL14958.1"/>
    <property type="molecule type" value="Genomic_DNA"/>
</dbReference>
<comment type="subcellular location">
    <subcellularLocation>
        <location evidence="1">Cell membrane</location>
        <topology evidence="1">Peripheral membrane protein</topology>
        <orientation evidence="1">Cytoplasmic side</orientation>
    </subcellularLocation>
</comment>
<evidence type="ECO:0000256" key="10">
    <source>
        <dbReference type="ARBA" id="ARBA00023225"/>
    </source>
</evidence>
<keyword evidence="5" id="KW-1003">Cell membrane</keyword>
<dbReference type="InterPro" id="IPR052570">
    <property type="entry name" value="FliJ"/>
</dbReference>
<dbReference type="AlphaFoldDB" id="A0A1H7MVZ2"/>
<feature type="coiled-coil region" evidence="11">
    <location>
        <begin position="73"/>
        <end position="100"/>
    </location>
</feature>
<comment type="similarity">
    <text evidence="2">Belongs to the FliJ family.</text>
</comment>
<gene>
    <name evidence="13" type="ORF">SAMN05444515_11059</name>
</gene>
<dbReference type="GO" id="GO:0009288">
    <property type="term" value="C:bacterial-type flagellum"/>
    <property type="evidence" value="ECO:0007669"/>
    <property type="project" value="InterPro"/>
</dbReference>
<keyword evidence="6" id="KW-0145">Chemotaxis</keyword>
<keyword evidence="9" id="KW-0472">Membrane</keyword>
<dbReference type="RefSeq" id="WP_238626678.1">
    <property type="nucleotide sequence ID" value="NZ_FOAA01000010.1"/>
</dbReference>
<feature type="region of interest" description="Disordered" evidence="12">
    <location>
        <begin position="126"/>
        <end position="145"/>
    </location>
</feature>
<dbReference type="InterPro" id="IPR012823">
    <property type="entry name" value="Flagell_FliJ"/>
</dbReference>
<dbReference type="PANTHER" id="PTHR38786:SF1">
    <property type="entry name" value="FLAGELLAR FLIJ PROTEIN"/>
    <property type="match status" value="1"/>
</dbReference>
<sequence length="145" mass="17271">MNRSKRMEPVARLADTRQQTAARQLGDWQKVLDDRLARLDELSGYRDEYAQRFESSTSVPLNGVGVRDYRLFLSRLNQAIDQQMKLVQAARAELERSRGQWVEARGRTEAINRVVERFEREERYEVDRREQAEQDDRNVRRKPDF</sequence>
<proteinExistence type="inferred from homology"/>
<evidence type="ECO:0000256" key="9">
    <source>
        <dbReference type="ARBA" id="ARBA00023136"/>
    </source>
</evidence>
<evidence type="ECO:0000256" key="6">
    <source>
        <dbReference type="ARBA" id="ARBA00022500"/>
    </source>
</evidence>
<keyword evidence="10" id="KW-1006">Bacterial flagellum protein export</keyword>
<evidence type="ECO:0000256" key="1">
    <source>
        <dbReference type="ARBA" id="ARBA00004413"/>
    </source>
</evidence>
<dbReference type="GO" id="GO:0006935">
    <property type="term" value="P:chemotaxis"/>
    <property type="evidence" value="ECO:0007669"/>
    <property type="project" value="UniProtKB-KW"/>
</dbReference>
<keyword evidence="11" id="KW-0175">Coiled coil</keyword>
<dbReference type="GO" id="GO:0071973">
    <property type="term" value="P:bacterial-type flagellum-dependent cell motility"/>
    <property type="evidence" value="ECO:0007669"/>
    <property type="project" value="InterPro"/>
</dbReference>
<evidence type="ECO:0000256" key="3">
    <source>
        <dbReference type="ARBA" id="ARBA00020392"/>
    </source>
</evidence>
<reference evidence="14" key="1">
    <citation type="submission" date="2016-10" db="EMBL/GenBank/DDBJ databases">
        <authorList>
            <person name="Varghese N."/>
            <person name="Submissions S."/>
        </authorList>
    </citation>
    <scope>NUCLEOTIDE SEQUENCE [LARGE SCALE GENOMIC DNA]</scope>
    <source>
        <strain evidence="14">DSM 241</strain>
    </source>
</reference>
<protein>
    <recommendedName>
        <fullName evidence="3">Flagellar FliJ protein</fullName>
    </recommendedName>
</protein>
<keyword evidence="13" id="KW-0969">Cilium</keyword>
<evidence type="ECO:0000256" key="12">
    <source>
        <dbReference type="SAM" id="MobiDB-lite"/>
    </source>
</evidence>
<dbReference type="GO" id="GO:0015031">
    <property type="term" value="P:protein transport"/>
    <property type="evidence" value="ECO:0007669"/>
    <property type="project" value="UniProtKB-KW"/>
</dbReference>
<dbReference type="GO" id="GO:0044781">
    <property type="term" value="P:bacterial-type flagellum organization"/>
    <property type="evidence" value="ECO:0007669"/>
    <property type="project" value="UniProtKB-KW"/>
</dbReference>
<evidence type="ECO:0000313" key="14">
    <source>
        <dbReference type="Proteomes" id="UP000199256"/>
    </source>
</evidence>
<evidence type="ECO:0000256" key="11">
    <source>
        <dbReference type="SAM" id="Coils"/>
    </source>
</evidence>
<evidence type="ECO:0000256" key="7">
    <source>
        <dbReference type="ARBA" id="ARBA00022795"/>
    </source>
</evidence>
<accession>A0A1H7MVZ2</accession>
<organism evidence="13 14">
    <name type="scientific">Ectothiorhodospira marina</name>
    <dbReference type="NCBI Taxonomy" id="1396821"/>
    <lineage>
        <taxon>Bacteria</taxon>
        <taxon>Pseudomonadati</taxon>
        <taxon>Pseudomonadota</taxon>
        <taxon>Gammaproteobacteria</taxon>
        <taxon>Chromatiales</taxon>
        <taxon>Ectothiorhodospiraceae</taxon>
        <taxon>Ectothiorhodospira</taxon>
    </lineage>
</organism>
<keyword evidence="8" id="KW-0653">Protein transport</keyword>
<keyword evidence="13" id="KW-0966">Cell projection</keyword>
<dbReference type="Gene3D" id="1.10.287.1700">
    <property type="match status" value="1"/>
</dbReference>
<evidence type="ECO:0000256" key="5">
    <source>
        <dbReference type="ARBA" id="ARBA00022475"/>
    </source>
</evidence>
<evidence type="ECO:0000256" key="2">
    <source>
        <dbReference type="ARBA" id="ARBA00010004"/>
    </source>
</evidence>
<dbReference type="InterPro" id="IPR053716">
    <property type="entry name" value="Flag_assembly_chemotaxis_eff"/>
</dbReference>
<dbReference type="GO" id="GO:0005886">
    <property type="term" value="C:plasma membrane"/>
    <property type="evidence" value="ECO:0007669"/>
    <property type="project" value="UniProtKB-SubCell"/>
</dbReference>
<keyword evidence="13" id="KW-0282">Flagellum</keyword>
<dbReference type="STRING" id="1396821.SAMN05444515_11059"/>